<evidence type="ECO:0000313" key="7">
    <source>
        <dbReference type="Proteomes" id="UP001219567"/>
    </source>
</evidence>
<evidence type="ECO:0000256" key="1">
    <source>
        <dbReference type="ARBA" id="ARBA00010578"/>
    </source>
</evidence>
<comment type="function">
    <text evidence="4">Component of the exocyst complex involved in the docking of exocytic vesicles with fusion sites on the plasma membrane.</text>
</comment>
<evidence type="ECO:0000256" key="2">
    <source>
        <dbReference type="ARBA" id="ARBA00022448"/>
    </source>
</evidence>
<keyword evidence="3 4" id="KW-0268">Exocytosis</keyword>
<evidence type="ECO:0000259" key="5">
    <source>
        <dbReference type="Pfam" id="PF15469"/>
    </source>
</evidence>
<dbReference type="GO" id="GO:0000145">
    <property type="term" value="C:exocyst"/>
    <property type="evidence" value="ECO:0007669"/>
    <property type="project" value="UniProtKB-UniRule"/>
</dbReference>
<dbReference type="Proteomes" id="UP001219567">
    <property type="component" value="Chromosome 3"/>
</dbReference>
<keyword evidence="4" id="KW-0653">Protein transport</keyword>
<comment type="similarity">
    <text evidence="1 4">Belongs to the SEC5 family.</text>
</comment>
<dbReference type="GO" id="GO:0006893">
    <property type="term" value="P:Golgi to plasma membrane transport"/>
    <property type="evidence" value="ECO:0007669"/>
    <property type="project" value="UniProtKB-UniRule"/>
</dbReference>
<evidence type="ECO:0000313" key="6">
    <source>
        <dbReference type="EMBL" id="WFC99609.1"/>
    </source>
</evidence>
<sequence length="882" mass="99485">MARRAVDEEELLKAYKLRTLHPQSWEAAEAQVDTYDASSEDWADPLGLRSGPPSLRLDPEQRAQISINSKVFDAKTFLNTVHPNASFADLSRGSQQLKSAISQRSEALKVLVDENFDRFVSVKSTTDGVFAEMSAPGGPLAQGSDYGVTPLRESLQTASSRADKVFRPVLENYVKAMKLRNTLGVFQRSHFFFNLPGSLNENIEQGHYEAALRDYKKGKYLLETRPNQLLPVQDSSSNAPNSELQTMQQRQIFSKVWDAVEDAMYAMQKRLLLQLHEAQHNVDDQEKCIEVLLELDPATDPVKVFLASQHQNIQTKLRSAFDHEQESIKKARVSLKHLHTTLIDQAKDLSQCLLLVRTSYGNKPNFSRALNASVWEAIEQMANNLCSIVSQTVPKFWRIARNYSEGRFGPERSSTSSQIRAQAQAWAAGNVDLLVTQLTSFFGLESFASRVKQPLFDRLPSWVPEPSCSLSTSQYMSSILGALTDTLNEIQALNIPTLFKQLESLRTDLRLQFTEVLCCLWLRDARLCYHLENWTPNTQQPSITSYLFSLSVFNRWNAREGFYLADGRSKSQQDSATNQATQVLAVFRDRLKFTFIQALHAFLDGIVQGALAPNQGAALEPRGTDATRTAGLDRDTRILLSASNLSHLRTQILGAWIRQFEEAYHVSLQSEQEVRLYPSLPFQQLINVCTKLDHELLNDYVRRKSEAMSRELEKGIMDSGIDWARHSNPESVHVYVYQALLHLVKVHAQIRATVPPLVSRVISALVEILAEAALHAYGQVPAYNKGGMLQATLEIEFLHQTMSFYVSSSAEHSLKRVYETISQRYSSGLHSAEDHGELRQTELEAVKHTLIASRKATALEFLCFRRPKPEDAKSKSKSKHPT</sequence>
<dbReference type="GO" id="GO:0015031">
    <property type="term" value="P:protein transport"/>
    <property type="evidence" value="ECO:0007669"/>
    <property type="project" value="UniProtKB-KW"/>
</dbReference>
<dbReference type="Pfam" id="PF15469">
    <property type="entry name" value="Sec5"/>
    <property type="match status" value="1"/>
</dbReference>
<accession>A0AAJ5YZU0</accession>
<comment type="subunit">
    <text evidence="4">Component of the exocyst complex.</text>
</comment>
<protein>
    <recommendedName>
        <fullName evidence="4">Exocyst complex component SEC5</fullName>
    </recommendedName>
</protein>
<name>A0AAJ5YZU0_9BASI</name>
<evidence type="ECO:0000256" key="4">
    <source>
        <dbReference type="RuleBase" id="RU365069"/>
    </source>
</evidence>
<proteinExistence type="inferred from homology"/>
<dbReference type="PANTHER" id="PTHR13043">
    <property type="entry name" value="EXOCYST COMPLEX COMPONENT SEC5"/>
    <property type="match status" value="1"/>
</dbReference>
<evidence type="ECO:0000256" key="3">
    <source>
        <dbReference type="ARBA" id="ARBA00022483"/>
    </source>
</evidence>
<dbReference type="AlphaFoldDB" id="A0AAJ5YZU0"/>
<organism evidence="6 7">
    <name type="scientific">Malassezia yamatoensis</name>
    <dbReference type="NCBI Taxonomy" id="253288"/>
    <lineage>
        <taxon>Eukaryota</taxon>
        <taxon>Fungi</taxon>
        <taxon>Dikarya</taxon>
        <taxon>Basidiomycota</taxon>
        <taxon>Ustilaginomycotina</taxon>
        <taxon>Malasseziomycetes</taxon>
        <taxon>Malasseziales</taxon>
        <taxon>Malasseziaceae</taxon>
        <taxon>Malassezia</taxon>
    </lineage>
</organism>
<dbReference type="InterPro" id="IPR029175">
    <property type="entry name" value="EXOC2/Sec5"/>
</dbReference>
<reference evidence="6 7" key="1">
    <citation type="submission" date="2023-03" db="EMBL/GenBank/DDBJ databases">
        <title>Mating type loci evolution in Malassezia.</title>
        <authorList>
            <person name="Coelho M.A."/>
        </authorList>
    </citation>
    <scope>NUCLEOTIDE SEQUENCE [LARGE SCALE GENOMIC DNA]</scope>
    <source>
        <strain evidence="6 7">CBS 9725</strain>
    </source>
</reference>
<feature type="domain" description="Exocyst complex component EXOC2/Sec5 N-terminal" evidence="5">
    <location>
        <begin position="44"/>
        <end position="864"/>
    </location>
</feature>
<keyword evidence="7" id="KW-1185">Reference proteome</keyword>
<gene>
    <name evidence="6" type="primary">SEC5</name>
    <name evidence="6" type="ORF">MYAM1_002354</name>
</gene>
<dbReference type="InterPro" id="IPR039481">
    <property type="entry name" value="EXOC2/Sec5_N_dom"/>
</dbReference>
<dbReference type="EMBL" id="CP119945">
    <property type="protein sequence ID" value="WFC99609.1"/>
    <property type="molecule type" value="Genomic_DNA"/>
</dbReference>
<dbReference type="PANTHER" id="PTHR13043:SF1">
    <property type="entry name" value="EXOCYST COMPLEX COMPONENT 2"/>
    <property type="match status" value="1"/>
</dbReference>
<keyword evidence="2 4" id="KW-0813">Transport</keyword>
<dbReference type="GO" id="GO:0006887">
    <property type="term" value="P:exocytosis"/>
    <property type="evidence" value="ECO:0007669"/>
    <property type="project" value="UniProtKB-KW"/>
</dbReference>